<dbReference type="Pfam" id="PF04932">
    <property type="entry name" value="Wzy_C"/>
    <property type="match status" value="1"/>
</dbReference>
<reference evidence="7 8" key="1">
    <citation type="submission" date="2021-02" db="EMBL/GenBank/DDBJ databases">
        <title>Nitrogen-fixing ability and nitrogen fixation related genes of thermophilic fermentative bacteria in the genus Caldicellulosiruptor.</title>
        <authorList>
            <person name="Chen Y."/>
            <person name="Nishihara A."/>
            <person name="Haruta S."/>
        </authorList>
    </citation>
    <scope>NUCLEOTIDE SEQUENCE [LARGE SCALE GENOMIC DNA]</scope>
    <source>
        <strain evidence="7 8">YA01</strain>
    </source>
</reference>
<keyword evidence="4 5" id="KW-0472">Membrane</keyword>
<comment type="subcellular location">
    <subcellularLocation>
        <location evidence="1">Membrane</location>
        <topology evidence="1">Multi-pass membrane protein</topology>
    </subcellularLocation>
</comment>
<feature type="transmembrane region" description="Helical" evidence="5">
    <location>
        <begin position="39"/>
        <end position="59"/>
    </location>
</feature>
<keyword evidence="8" id="KW-1185">Reference proteome</keyword>
<evidence type="ECO:0000313" key="8">
    <source>
        <dbReference type="Proteomes" id="UP000663623"/>
    </source>
</evidence>
<keyword evidence="2 5" id="KW-0812">Transmembrane</keyword>
<feature type="transmembrane region" description="Helical" evidence="5">
    <location>
        <begin position="123"/>
        <end position="141"/>
    </location>
</feature>
<dbReference type="RefSeq" id="WP_207178000.1">
    <property type="nucleotide sequence ID" value="NZ_AP024480.1"/>
</dbReference>
<dbReference type="PANTHER" id="PTHR37422">
    <property type="entry name" value="TEICHURONIC ACID BIOSYNTHESIS PROTEIN TUAE"/>
    <property type="match status" value="1"/>
</dbReference>
<feature type="transmembrane region" description="Helical" evidence="5">
    <location>
        <begin position="244"/>
        <end position="263"/>
    </location>
</feature>
<evidence type="ECO:0000256" key="5">
    <source>
        <dbReference type="SAM" id="Phobius"/>
    </source>
</evidence>
<evidence type="ECO:0000256" key="2">
    <source>
        <dbReference type="ARBA" id="ARBA00022692"/>
    </source>
</evidence>
<feature type="domain" description="O-antigen ligase-related" evidence="6">
    <location>
        <begin position="205"/>
        <end position="356"/>
    </location>
</feature>
<sequence length="429" mass="49900">MENAFRVRLKQRVIPAILYLTFFSGFFGSTLAYPKLSYLFAYRIFLAFLFFFIFIDLMLNGINLKSFLNFSAFFLIGWCAYSLLSFLWAQDVKSAARDQVFLTFNIFLILIFMYYAKYLRWDVLENIILISFIIHLTVGYFEVVTDKHLWTSKVPLYNLHRTPSTFFANPNDFATYLVLYLPFILAVAINKCRKNFFKKWVAILGAVLNIPLLISTTSRANYIGFLIALIVYFLLAGKDQKKSLLQYGAIFLVFLMLIIGFRLDFGTFNKAVEMIKIQISSLADFSKTSLSSNVRRELLIVYGLSFLYDYFFFGVGSGNSRILMEKVKQYTINVELHNWLLDILVCYGILIFILYLIWIFYLIYNLIKIKMENVFLSMPAVSLTSSISAFFISSISSSKMIEMRVMWFVFALSVFVLEKSREEKGESKV</sequence>
<name>A0ABN6E7A0_9FIRM</name>
<dbReference type="InterPro" id="IPR007016">
    <property type="entry name" value="O-antigen_ligase-rel_domated"/>
</dbReference>
<evidence type="ECO:0000259" key="6">
    <source>
        <dbReference type="Pfam" id="PF04932"/>
    </source>
</evidence>
<protein>
    <recommendedName>
        <fullName evidence="6">O-antigen ligase-related domain-containing protein</fullName>
    </recommendedName>
</protein>
<feature type="transmembrane region" description="Helical" evidence="5">
    <location>
        <begin position="100"/>
        <end position="116"/>
    </location>
</feature>
<evidence type="ECO:0000256" key="1">
    <source>
        <dbReference type="ARBA" id="ARBA00004141"/>
    </source>
</evidence>
<keyword evidence="3 5" id="KW-1133">Transmembrane helix</keyword>
<dbReference type="EMBL" id="AP024480">
    <property type="protein sequence ID" value="BCS81306.1"/>
    <property type="molecule type" value="Genomic_DNA"/>
</dbReference>
<gene>
    <name evidence="7" type="ORF">CaldiYA01_12660</name>
</gene>
<evidence type="ECO:0000313" key="7">
    <source>
        <dbReference type="EMBL" id="BCS81306.1"/>
    </source>
</evidence>
<feature type="transmembrane region" description="Helical" evidence="5">
    <location>
        <begin position="173"/>
        <end position="189"/>
    </location>
</feature>
<dbReference type="Proteomes" id="UP000663623">
    <property type="component" value="Chromosome"/>
</dbReference>
<feature type="transmembrane region" description="Helical" evidence="5">
    <location>
        <begin position="299"/>
        <end position="318"/>
    </location>
</feature>
<accession>A0ABN6E7A0</accession>
<feature type="transmembrane region" description="Helical" evidence="5">
    <location>
        <begin position="196"/>
        <end position="214"/>
    </location>
</feature>
<feature type="transmembrane region" description="Helical" evidence="5">
    <location>
        <begin position="12"/>
        <end position="33"/>
    </location>
</feature>
<feature type="transmembrane region" description="Helical" evidence="5">
    <location>
        <begin position="376"/>
        <end position="396"/>
    </location>
</feature>
<dbReference type="PANTHER" id="PTHR37422:SF23">
    <property type="entry name" value="TEICHURONIC ACID BIOSYNTHESIS PROTEIN TUAE"/>
    <property type="match status" value="1"/>
</dbReference>
<feature type="transmembrane region" description="Helical" evidence="5">
    <location>
        <begin position="339"/>
        <end position="364"/>
    </location>
</feature>
<organism evidence="7 8">
    <name type="scientific">Caldicellulosiruptor diazotrophicus</name>
    <dbReference type="NCBI Taxonomy" id="2806205"/>
    <lineage>
        <taxon>Bacteria</taxon>
        <taxon>Bacillati</taxon>
        <taxon>Bacillota</taxon>
        <taxon>Bacillota incertae sedis</taxon>
        <taxon>Caldicellulosiruptorales</taxon>
        <taxon>Caldicellulosiruptoraceae</taxon>
        <taxon>Caldicellulosiruptor</taxon>
    </lineage>
</organism>
<evidence type="ECO:0000256" key="4">
    <source>
        <dbReference type="ARBA" id="ARBA00023136"/>
    </source>
</evidence>
<evidence type="ECO:0000256" key="3">
    <source>
        <dbReference type="ARBA" id="ARBA00022989"/>
    </source>
</evidence>
<feature type="transmembrane region" description="Helical" evidence="5">
    <location>
        <begin position="66"/>
        <end position="88"/>
    </location>
</feature>
<dbReference type="InterPro" id="IPR051533">
    <property type="entry name" value="WaaL-like"/>
</dbReference>
<proteinExistence type="predicted"/>